<evidence type="ECO:0000313" key="1">
    <source>
        <dbReference type="EMBL" id="MBI4252265.1"/>
    </source>
</evidence>
<dbReference type="EMBL" id="JACQRX010000320">
    <property type="protein sequence ID" value="MBI4252265.1"/>
    <property type="molecule type" value="Genomic_DNA"/>
</dbReference>
<sequence length="45" mass="5072">MPRPSRARFLRELETHVDGAYSFARWLTGGSDEAEDLVHDALARA</sequence>
<dbReference type="GO" id="GO:0003700">
    <property type="term" value="F:DNA-binding transcription factor activity"/>
    <property type="evidence" value="ECO:0007669"/>
    <property type="project" value="InterPro"/>
</dbReference>
<reference evidence="1" key="1">
    <citation type="submission" date="2020-07" db="EMBL/GenBank/DDBJ databases">
        <title>Huge and variable diversity of episymbiotic CPR bacteria and DPANN archaea in groundwater ecosystems.</title>
        <authorList>
            <person name="He C.Y."/>
            <person name="Keren R."/>
            <person name="Whittaker M."/>
            <person name="Farag I.F."/>
            <person name="Doudna J."/>
            <person name="Cate J.H.D."/>
            <person name="Banfield J.F."/>
        </authorList>
    </citation>
    <scope>NUCLEOTIDE SEQUENCE</scope>
    <source>
        <strain evidence="1">NC_groundwater_1370_Ag_S-0.2um_69_93</strain>
    </source>
</reference>
<dbReference type="Gene3D" id="1.10.1740.10">
    <property type="match status" value="1"/>
</dbReference>
<feature type="non-terminal residue" evidence="1">
    <location>
        <position position="45"/>
    </location>
</feature>
<accession>A0A933EA55</accession>
<dbReference type="AlphaFoldDB" id="A0A933EA55"/>
<gene>
    <name evidence="1" type="ORF">HY618_07375</name>
</gene>
<protein>
    <submittedName>
        <fullName evidence="1">RNA polymerase subunit sigma</fullName>
    </submittedName>
</protein>
<dbReference type="GO" id="GO:0006352">
    <property type="term" value="P:DNA-templated transcription initiation"/>
    <property type="evidence" value="ECO:0007669"/>
    <property type="project" value="InterPro"/>
</dbReference>
<evidence type="ECO:0000313" key="2">
    <source>
        <dbReference type="Proteomes" id="UP000752292"/>
    </source>
</evidence>
<name>A0A933EA55_UNCTE</name>
<organism evidence="1 2">
    <name type="scientific">Tectimicrobiota bacterium</name>
    <dbReference type="NCBI Taxonomy" id="2528274"/>
    <lineage>
        <taxon>Bacteria</taxon>
        <taxon>Pseudomonadati</taxon>
        <taxon>Nitrospinota/Tectimicrobiota group</taxon>
        <taxon>Candidatus Tectimicrobiota</taxon>
    </lineage>
</organism>
<dbReference type="SUPFAM" id="SSF88946">
    <property type="entry name" value="Sigma2 domain of RNA polymerase sigma factors"/>
    <property type="match status" value="1"/>
</dbReference>
<proteinExistence type="predicted"/>
<dbReference type="InterPro" id="IPR013325">
    <property type="entry name" value="RNA_pol_sigma_r2"/>
</dbReference>
<comment type="caution">
    <text evidence="1">The sequence shown here is derived from an EMBL/GenBank/DDBJ whole genome shotgun (WGS) entry which is preliminary data.</text>
</comment>
<dbReference type="Proteomes" id="UP000752292">
    <property type="component" value="Unassembled WGS sequence"/>
</dbReference>